<protein>
    <submittedName>
        <fullName evidence="10">SC6A5-like protein</fullName>
    </submittedName>
</protein>
<keyword evidence="5 9" id="KW-1133">Transmembrane helix</keyword>
<feature type="transmembrane region" description="Helical" evidence="9">
    <location>
        <begin position="210"/>
        <end position="233"/>
    </location>
</feature>
<sequence length="294" mass="32630">KPENGALVWDEKSDEDREHDREESLETSTSTGSEESLERGTWGHPFEFILAIVGYSFSGSSPLFVWRLAPLLRGIGLLMILISGIVSWYYNAILAWVLYYLFNSFRSTLPWSTCDNPWNTPACRPSDPDALRKLEEQASMLLSLSGLQNGTALNTTLTSGYNGSLTSGYNGTSLLALGNESVSRNISSAKEFWQNNVLVMSSGIEETGSVQWHLVLSLFGAWFLVFLCLIKGIKSVGKVVYVTALLPYVLLLVFLVRGLTLPGAFLGIRYFVTPDFERLKDSQVITSAELNNFK</sequence>
<keyword evidence="4 9" id="KW-0812">Transmembrane</keyword>
<evidence type="ECO:0000256" key="7">
    <source>
        <dbReference type="ARBA" id="ARBA00023180"/>
    </source>
</evidence>
<comment type="similarity">
    <text evidence="2">Belongs to the sodium:neurotransmitter symporter (SNF) (TC 2.A.22) family.</text>
</comment>
<keyword evidence="7" id="KW-0325">Glycoprotein</keyword>
<dbReference type="PANTHER" id="PTHR11616">
    <property type="entry name" value="SODIUM/CHLORIDE DEPENDENT TRANSPORTER"/>
    <property type="match status" value="1"/>
</dbReference>
<comment type="subcellular location">
    <subcellularLocation>
        <location evidence="1">Membrane</location>
        <topology evidence="1">Multi-pass membrane protein</topology>
    </subcellularLocation>
</comment>
<feature type="non-terminal residue" evidence="10">
    <location>
        <position position="1"/>
    </location>
</feature>
<accession>A0ABY7EF18</accession>
<feature type="transmembrane region" description="Helical" evidence="9">
    <location>
        <begin position="48"/>
        <end position="66"/>
    </location>
</feature>
<evidence type="ECO:0000256" key="9">
    <source>
        <dbReference type="SAM" id="Phobius"/>
    </source>
</evidence>
<keyword evidence="3" id="KW-0813">Transport</keyword>
<evidence type="ECO:0000256" key="6">
    <source>
        <dbReference type="ARBA" id="ARBA00023136"/>
    </source>
</evidence>
<evidence type="ECO:0000256" key="3">
    <source>
        <dbReference type="ARBA" id="ARBA00022448"/>
    </source>
</evidence>
<evidence type="ECO:0000256" key="1">
    <source>
        <dbReference type="ARBA" id="ARBA00004141"/>
    </source>
</evidence>
<feature type="region of interest" description="Disordered" evidence="8">
    <location>
        <begin position="1"/>
        <end position="39"/>
    </location>
</feature>
<dbReference type="EMBL" id="CP111017">
    <property type="protein sequence ID" value="WAR07674.1"/>
    <property type="molecule type" value="Genomic_DNA"/>
</dbReference>
<feature type="compositionally biased region" description="Basic and acidic residues" evidence="8">
    <location>
        <begin position="1"/>
        <end position="24"/>
    </location>
</feature>
<feature type="transmembrane region" description="Helical" evidence="9">
    <location>
        <begin position="245"/>
        <end position="272"/>
    </location>
</feature>
<dbReference type="InterPro" id="IPR000175">
    <property type="entry name" value="Na/ntran_symport"/>
</dbReference>
<keyword evidence="11" id="KW-1185">Reference proteome</keyword>
<evidence type="ECO:0000256" key="4">
    <source>
        <dbReference type="ARBA" id="ARBA00022692"/>
    </source>
</evidence>
<dbReference type="PROSITE" id="PS50267">
    <property type="entry name" value="NA_NEUROTRAN_SYMP_3"/>
    <property type="match status" value="1"/>
</dbReference>
<evidence type="ECO:0000256" key="5">
    <source>
        <dbReference type="ARBA" id="ARBA00022989"/>
    </source>
</evidence>
<name>A0ABY7EF18_MYAAR</name>
<keyword evidence="6 9" id="KW-0472">Membrane</keyword>
<reference evidence="10" key="1">
    <citation type="submission" date="2022-11" db="EMBL/GenBank/DDBJ databases">
        <title>Centuries of genome instability and evolution in soft-shell clam transmissible cancer (bioRxiv).</title>
        <authorList>
            <person name="Hart S.F.M."/>
            <person name="Yonemitsu M.A."/>
            <person name="Giersch R.M."/>
            <person name="Beal B.F."/>
            <person name="Arriagada G."/>
            <person name="Davis B.W."/>
            <person name="Ostrander E.A."/>
            <person name="Goff S.P."/>
            <person name="Metzger M.J."/>
        </authorList>
    </citation>
    <scope>NUCLEOTIDE SEQUENCE</scope>
    <source>
        <strain evidence="10">MELC-2E11</strain>
        <tissue evidence="10">Siphon/mantle</tissue>
    </source>
</reference>
<dbReference type="Proteomes" id="UP001164746">
    <property type="component" value="Chromosome 6"/>
</dbReference>
<dbReference type="PANTHER" id="PTHR11616:SF321">
    <property type="entry name" value="SODIUM-DEPENDENT NUTRIENT AMINO ACID TRANSPORTER 1-RELATED"/>
    <property type="match status" value="1"/>
</dbReference>
<feature type="transmembrane region" description="Helical" evidence="9">
    <location>
        <begin position="78"/>
        <end position="102"/>
    </location>
</feature>
<organism evidence="10 11">
    <name type="scientific">Mya arenaria</name>
    <name type="common">Soft-shell clam</name>
    <dbReference type="NCBI Taxonomy" id="6604"/>
    <lineage>
        <taxon>Eukaryota</taxon>
        <taxon>Metazoa</taxon>
        <taxon>Spiralia</taxon>
        <taxon>Lophotrochozoa</taxon>
        <taxon>Mollusca</taxon>
        <taxon>Bivalvia</taxon>
        <taxon>Autobranchia</taxon>
        <taxon>Heteroconchia</taxon>
        <taxon>Euheterodonta</taxon>
        <taxon>Imparidentia</taxon>
        <taxon>Neoheterodontei</taxon>
        <taxon>Myida</taxon>
        <taxon>Myoidea</taxon>
        <taxon>Myidae</taxon>
        <taxon>Mya</taxon>
    </lineage>
</organism>
<dbReference type="SUPFAM" id="SSF161070">
    <property type="entry name" value="SNF-like"/>
    <property type="match status" value="1"/>
</dbReference>
<gene>
    <name evidence="10" type="ORF">MAR_017632</name>
</gene>
<proteinExistence type="inferred from homology"/>
<dbReference type="Pfam" id="PF00209">
    <property type="entry name" value="SNF"/>
    <property type="match status" value="2"/>
</dbReference>
<evidence type="ECO:0000256" key="8">
    <source>
        <dbReference type="SAM" id="MobiDB-lite"/>
    </source>
</evidence>
<evidence type="ECO:0000256" key="2">
    <source>
        <dbReference type="ARBA" id="ARBA00006459"/>
    </source>
</evidence>
<dbReference type="PRINTS" id="PR00176">
    <property type="entry name" value="NANEUSMPORT"/>
</dbReference>
<evidence type="ECO:0000313" key="11">
    <source>
        <dbReference type="Proteomes" id="UP001164746"/>
    </source>
</evidence>
<evidence type="ECO:0000313" key="10">
    <source>
        <dbReference type="EMBL" id="WAR07674.1"/>
    </source>
</evidence>
<dbReference type="InterPro" id="IPR037272">
    <property type="entry name" value="SNS_sf"/>
</dbReference>